<keyword evidence="13" id="KW-1003">Cell membrane</keyword>
<evidence type="ECO:0000256" key="11">
    <source>
        <dbReference type="PIRNR" id="PIRNR006268"/>
    </source>
</evidence>
<keyword evidence="15" id="KW-1185">Reference proteome</keyword>
<dbReference type="SUPFAM" id="SSF143631">
    <property type="entry name" value="ApbE-like"/>
    <property type="match status" value="1"/>
</dbReference>
<dbReference type="Gene3D" id="3.10.520.10">
    <property type="entry name" value="ApbE-like domains"/>
    <property type="match status" value="1"/>
</dbReference>
<dbReference type="AlphaFoldDB" id="A0A3E0X1M7"/>
<comment type="cofactor">
    <cofactor evidence="12">
        <name>Mg(2+)</name>
        <dbReference type="ChEBI" id="CHEBI:18420"/>
    </cofactor>
    <cofactor evidence="12">
        <name>Mn(2+)</name>
        <dbReference type="ChEBI" id="CHEBI:29035"/>
    </cofactor>
    <text evidence="12">Magnesium. Can also use manganese.</text>
</comment>
<dbReference type="InterPro" id="IPR003374">
    <property type="entry name" value="ApbE-like_sf"/>
</dbReference>
<evidence type="ECO:0000256" key="10">
    <source>
        <dbReference type="ARBA" id="ARBA00048540"/>
    </source>
</evidence>
<dbReference type="Pfam" id="PF02424">
    <property type="entry name" value="ApbE"/>
    <property type="match status" value="1"/>
</dbReference>
<dbReference type="PIRSF" id="PIRSF006268">
    <property type="entry name" value="ApbE"/>
    <property type="match status" value="1"/>
</dbReference>
<keyword evidence="13" id="KW-0997">Cell inner membrane</keyword>
<dbReference type="GO" id="GO:0005886">
    <property type="term" value="C:plasma membrane"/>
    <property type="evidence" value="ECO:0007669"/>
    <property type="project" value="UniProtKB-SubCell"/>
</dbReference>
<dbReference type="RefSeq" id="WP_116300525.1">
    <property type="nucleotide sequence ID" value="NZ_NFZV01000001.1"/>
</dbReference>
<feature type="binding site" evidence="12">
    <location>
        <position position="295"/>
    </location>
    <ligand>
        <name>Mg(2+)</name>
        <dbReference type="ChEBI" id="CHEBI:18420"/>
    </ligand>
</feature>
<evidence type="ECO:0000313" key="15">
    <source>
        <dbReference type="Proteomes" id="UP000256763"/>
    </source>
</evidence>
<comment type="function">
    <text evidence="13">Flavin transferase that catalyzes the transfer of the FMN moiety of FAD and its covalent binding to the hydroxyl group of a threonine residue in a target flavoprotein.</text>
</comment>
<evidence type="ECO:0000256" key="4">
    <source>
        <dbReference type="ARBA" id="ARBA00022630"/>
    </source>
</evidence>
<dbReference type="GO" id="GO:0046872">
    <property type="term" value="F:metal ion binding"/>
    <property type="evidence" value="ECO:0007669"/>
    <property type="project" value="UniProtKB-UniRule"/>
</dbReference>
<evidence type="ECO:0000256" key="7">
    <source>
        <dbReference type="ARBA" id="ARBA00022827"/>
    </source>
</evidence>
<comment type="subcellular location">
    <subcellularLocation>
        <location evidence="13">Cell inner membrane</location>
        <topology evidence="13">Lipid-anchor</topology>
        <orientation evidence="13">Periplasmic side</orientation>
    </subcellularLocation>
</comment>
<evidence type="ECO:0000256" key="5">
    <source>
        <dbReference type="ARBA" id="ARBA00022679"/>
    </source>
</evidence>
<evidence type="ECO:0000256" key="9">
    <source>
        <dbReference type="ARBA" id="ARBA00031306"/>
    </source>
</evidence>
<reference evidence="15" key="1">
    <citation type="submission" date="2017-05" db="EMBL/GenBank/DDBJ databases">
        <authorList>
            <person name="Sharma S."/>
            <person name="Sidhu C."/>
            <person name="Pinnaka A.K."/>
        </authorList>
    </citation>
    <scope>NUCLEOTIDE SEQUENCE [LARGE SCALE GENOMIC DNA]</scope>
    <source>
        <strain evidence="15">AK93</strain>
    </source>
</reference>
<dbReference type="EMBL" id="NFZW01000001">
    <property type="protein sequence ID" value="RFA39511.1"/>
    <property type="molecule type" value="Genomic_DNA"/>
</dbReference>
<dbReference type="InterPro" id="IPR024932">
    <property type="entry name" value="ApbE"/>
</dbReference>
<feature type="binding site" evidence="12">
    <location>
        <position position="291"/>
    </location>
    <ligand>
        <name>Mg(2+)</name>
        <dbReference type="ChEBI" id="CHEBI:18420"/>
    </ligand>
</feature>
<feature type="binding site" evidence="12">
    <location>
        <position position="180"/>
    </location>
    <ligand>
        <name>Mg(2+)</name>
        <dbReference type="ChEBI" id="CHEBI:18420"/>
    </ligand>
</feature>
<evidence type="ECO:0000256" key="13">
    <source>
        <dbReference type="RuleBase" id="RU363002"/>
    </source>
</evidence>
<name>A0A3E0X1M7_9GAMM</name>
<keyword evidence="6 11" id="KW-0479">Metal-binding</keyword>
<evidence type="ECO:0000256" key="6">
    <source>
        <dbReference type="ARBA" id="ARBA00022723"/>
    </source>
</evidence>
<dbReference type="Proteomes" id="UP000256763">
    <property type="component" value="Unassembled WGS sequence"/>
</dbReference>
<proteinExistence type="inferred from homology"/>
<dbReference type="GO" id="GO:0016740">
    <property type="term" value="F:transferase activity"/>
    <property type="evidence" value="ECO:0007669"/>
    <property type="project" value="UniProtKB-UniRule"/>
</dbReference>
<keyword evidence="8 11" id="KW-0460">Magnesium</keyword>
<evidence type="ECO:0000256" key="12">
    <source>
        <dbReference type="PIRSR" id="PIRSR006268-2"/>
    </source>
</evidence>
<gene>
    <name evidence="14" type="ORF">CAL65_01690</name>
</gene>
<comment type="caution">
    <text evidence="14">The sequence shown here is derived from an EMBL/GenBank/DDBJ whole genome shotgun (WGS) entry which is preliminary data.</text>
</comment>
<dbReference type="PANTHER" id="PTHR30040:SF2">
    <property type="entry name" value="FAD:PROTEIN FMN TRANSFERASE"/>
    <property type="match status" value="1"/>
</dbReference>
<evidence type="ECO:0000256" key="8">
    <source>
        <dbReference type="ARBA" id="ARBA00022842"/>
    </source>
</evidence>
<accession>A0A3E0X1M7</accession>
<evidence type="ECO:0000256" key="3">
    <source>
        <dbReference type="ARBA" id="ARBA00016337"/>
    </source>
</evidence>
<evidence type="ECO:0000256" key="2">
    <source>
        <dbReference type="ARBA" id="ARBA00011955"/>
    </source>
</evidence>
<keyword evidence="4 11" id="KW-0285">Flavoprotein</keyword>
<comment type="catalytic activity">
    <reaction evidence="10 11 13">
        <text>L-threonyl-[protein] + FAD = FMN-L-threonyl-[protein] + AMP + H(+)</text>
        <dbReference type="Rhea" id="RHEA:36847"/>
        <dbReference type="Rhea" id="RHEA-COMP:11060"/>
        <dbReference type="Rhea" id="RHEA-COMP:11061"/>
        <dbReference type="ChEBI" id="CHEBI:15378"/>
        <dbReference type="ChEBI" id="CHEBI:30013"/>
        <dbReference type="ChEBI" id="CHEBI:57692"/>
        <dbReference type="ChEBI" id="CHEBI:74257"/>
        <dbReference type="ChEBI" id="CHEBI:456215"/>
        <dbReference type="EC" id="2.7.1.180"/>
    </reaction>
</comment>
<keyword evidence="5 11" id="KW-0808">Transferase</keyword>
<protein>
    <recommendedName>
        <fullName evidence="3 11">FAD:protein FMN transferase</fullName>
        <ecNumber evidence="2 11">2.7.1.180</ecNumber>
    </recommendedName>
    <alternativeName>
        <fullName evidence="9 11">Flavin transferase</fullName>
    </alternativeName>
</protein>
<organism evidence="14 15">
    <name type="scientific">Alkalilimnicola ehrlichii</name>
    <dbReference type="NCBI Taxonomy" id="351052"/>
    <lineage>
        <taxon>Bacteria</taxon>
        <taxon>Pseudomonadati</taxon>
        <taxon>Pseudomonadota</taxon>
        <taxon>Gammaproteobacteria</taxon>
        <taxon>Chromatiales</taxon>
        <taxon>Ectothiorhodospiraceae</taxon>
        <taxon>Alkalilimnicola</taxon>
    </lineage>
</organism>
<comment type="similarity">
    <text evidence="1 11 13">Belongs to the ApbE family.</text>
</comment>
<dbReference type="EC" id="2.7.1.180" evidence="2 11"/>
<dbReference type="PANTHER" id="PTHR30040">
    <property type="entry name" value="THIAMINE BIOSYNTHESIS LIPOPROTEIN APBE"/>
    <property type="match status" value="1"/>
</dbReference>
<sequence length="351" mass="38239">MPHHRADRRHGIRLLLAACALFVGACERGPEVRQEQMLAFGTVVDVTLIGTDEATAQRGFDALAAQFDAQHHAWHAWQESDLTRINDKLAAGQTTTIDGDLRWLAERGIALAEQSEHYFNPAIGRLIALWGFHARQTNPSPPPATAIDQLLAHSPRMTDLHLDGATLSSDNPAVQLDFGGMAKGLILDRAMIALRNEGIEHALISLGGDVQAIGSRGDRRWRVGVIDPSTRGKLASLEIDSGENVFTSGTYERYFEYDGKRYHHLISPKTGYPARGLTAVTVVHEDATTADAAATALLVAGPEHWQRIARNMGVDQVLIVDDSGHVSITPTLVERVRFEEAATTVTVTEAL</sequence>
<evidence type="ECO:0000313" key="14">
    <source>
        <dbReference type="EMBL" id="RFA39511.1"/>
    </source>
</evidence>
<dbReference type="OrthoDB" id="9778595at2"/>
<dbReference type="PROSITE" id="PS51257">
    <property type="entry name" value="PROKAR_LIPOPROTEIN"/>
    <property type="match status" value="1"/>
</dbReference>
<keyword evidence="7 11" id="KW-0274">FAD</keyword>
<keyword evidence="13" id="KW-0449">Lipoprotein</keyword>
<evidence type="ECO:0000256" key="1">
    <source>
        <dbReference type="ARBA" id="ARBA00008282"/>
    </source>
</evidence>
<keyword evidence="13" id="KW-0472">Membrane</keyword>